<evidence type="ECO:0000313" key="2">
    <source>
        <dbReference type="Proteomes" id="UP000250321"/>
    </source>
</evidence>
<comment type="caution">
    <text evidence="1">The sequence shown here is derived from an EMBL/GenBank/DDBJ whole genome shotgun (WGS) entry which is preliminary data.</text>
</comment>
<reference evidence="1 2" key="1">
    <citation type="submission" date="2018-02" db="EMBL/GenBank/DDBJ databases">
        <title>Draft genome of wild Prunus yedoensis var. nudiflora.</title>
        <authorList>
            <person name="Baek S."/>
            <person name="Kim J.-H."/>
            <person name="Choi K."/>
            <person name="Kim G.-B."/>
            <person name="Cho A."/>
            <person name="Jang H."/>
            <person name="Shin C.-H."/>
            <person name="Yu H.-J."/>
            <person name="Mun J.-H."/>
        </authorList>
    </citation>
    <scope>NUCLEOTIDE SEQUENCE [LARGE SCALE GENOMIC DNA]</scope>
    <source>
        <strain evidence="2">cv. Jeju island</strain>
        <tissue evidence="1">Leaf</tissue>
    </source>
</reference>
<proteinExistence type="predicted"/>
<dbReference type="Proteomes" id="UP000250321">
    <property type="component" value="Unassembled WGS sequence"/>
</dbReference>
<evidence type="ECO:0000313" key="1">
    <source>
        <dbReference type="EMBL" id="PQM33041.1"/>
    </source>
</evidence>
<accession>A0A314U6Z1</accession>
<protein>
    <submittedName>
        <fullName evidence="1">Uncharacterized protein</fullName>
    </submittedName>
</protein>
<keyword evidence="2" id="KW-1185">Reference proteome</keyword>
<gene>
    <name evidence="1" type="ORF">Pyn_34394</name>
</gene>
<organism evidence="1 2">
    <name type="scientific">Prunus yedoensis var. nudiflora</name>
    <dbReference type="NCBI Taxonomy" id="2094558"/>
    <lineage>
        <taxon>Eukaryota</taxon>
        <taxon>Viridiplantae</taxon>
        <taxon>Streptophyta</taxon>
        <taxon>Embryophyta</taxon>
        <taxon>Tracheophyta</taxon>
        <taxon>Spermatophyta</taxon>
        <taxon>Magnoliopsida</taxon>
        <taxon>eudicotyledons</taxon>
        <taxon>Gunneridae</taxon>
        <taxon>Pentapetalae</taxon>
        <taxon>rosids</taxon>
        <taxon>fabids</taxon>
        <taxon>Rosales</taxon>
        <taxon>Rosaceae</taxon>
        <taxon>Amygdaloideae</taxon>
        <taxon>Amygdaleae</taxon>
        <taxon>Prunus</taxon>
    </lineage>
</organism>
<sequence length="90" mass="10106">MEGERGSKEAWWGVLGDFRSFRQLGGDSTKVSIKLSEQGKQRKMWGEIARKLLGLQVKEKACSLKVVGCVVLGRRGPIYSCWGLFFSKKP</sequence>
<dbReference type="AlphaFoldDB" id="A0A314U6Z1"/>
<dbReference type="EMBL" id="PJQY01003976">
    <property type="protein sequence ID" value="PQM33041.1"/>
    <property type="molecule type" value="Genomic_DNA"/>
</dbReference>
<name>A0A314U6Z1_PRUYE</name>